<feature type="non-terminal residue" evidence="3">
    <location>
        <position position="1"/>
    </location>
</feature>
<dbReference type="PANTHER" id="PTHR22604:SF105">
    <property type="entry name" value="TRANS-1,2-DIHYDROBENZENE-1,2-DIOL DEHYDROGENASE"/>
    <property type="match status" value="1"/>
</dbReference>
<dbReference type="Gene3D" id="3.30.360.10">
    <property type="entry name" value="Dihydrodipicolinate Reductase, domain 2"/>
    <property type="match status" value="1"/>
</dbReference>
<dbReference type="InterPro" id="IPR050984">
    <property type="entry name" value="Gfo/Idh/MocA_domain"/>
</dbReference>
<dbReference type="PANTHER" id="PTHR22604">
    <property type="entry name" value="OXIDOREDUCTASES"/>
    <property type="match status" value="1"/>
</dbReference>
<reference evidence="3" key="1">
    <citation type="submission" date="2018-05" db="EMBL/GenBank/DDBJ databases">
        <authorList>
            <person name="Lanie J.A."/>
            <person name="Ng W.-L."/>
            <person name="Kazmierczak K.M."/>
            <person name="Andrzejewski T.M."/>
            <person name="Davidsen T.M."/>
            <person name="Wayne K.J."/>
            <person name="Tettelin H."/>
            <person name="Glass J.I."/>
            <person name="Rusch D."/>
            <person name="Podicherti R."/>
            <person name="Tsui H.-C.T."/>
            <person name="Winkler M.E."/>
        </authorList>
    </citation>
    <scope>NUCLEOTIDE SEQUENCE</scope>
</reference>
<dbReference type="AlphaFoldDB" id="A0A382D8B0"/>
<dbReference type="EMBL" id="UINC01037838">
    <property type="protein sequence ID" value="SVB33931.1"/>
    <property type="molecule type" value="Genomic_DNA"/>
</dbReference>
<evidence type="ECO:0000259" key="2">
    <source>
        <dbReference type="Pfam" id="PF22725"/>
    </source>
</evidence>
<gene>
    <name evidence="3" type="ORF">METZ01_LOCUS186785</name>
</gene>
<proteinExistence type="predicted"/>
<dbReference type="Pfam" id="PF22725">
    <property type="entry name" value="GFO_IDH_MocA_C3"/>
    <property type="match status" value="1"/>
</dbReference>
<organism evidence="3">
    <name type="scientific">marine metagenome</name>
    <dbReference type="NCBI Taxonomy" id="408172"/>
    <lineage>
        <taxon>unclassified sequences</taxon>
        <taxon>metagenomes</taxon>
        <taxon>ecological metagenomes</taxon>
    </lineage>
</organism>
<protein>
    <recommendedName>
        <fullName evidence="2">GFO/IDH/MocA-like oxidoreductase domain-containing protein</fullName>
    </recommendedName>
</protein>
<evidence type="ECO:0000256" key="1">
    <source>
        <dbReference type="ARBA" id="ARBA00023002"/>
    </source>
</evidence>
<dbReference type="SUPFAM" id="SSF55347">
    <property type="entry name" value="Glyceraldehyde-3-phosphate dehydrogenase-like, C-terminal domain"/>
    <property type="match status" value="1"/>
</dbReference>
<dbReference type="GO" id="GO:0016491">
    <property type="term" value="F:oxidoreductase activity"/>
    <property type="evidence" value="ECO:0007669"/>
    <property type="project" value="UniProtKB-KW"/>
</dbReference>
<keyword evidence="1" id="KW-0560">Oxidoreductase</keyword>
<dbReference type="InterPro" id="IPR055170">
    <property type="entry name" value="GFO_IDH_MocA-like_dom"/>
</dbReference>
<feature type="domain" description="GFO/IDH/MocA-like oxidoreductase" evidence="2">
    <location>
        <begin position="6"/>
        <end position="128"/>
    </location>
</feature>
<accession>A0A382D8B0</accession>
<evidence type="ECO:0000313" key="3">
    <source>
        <dbReference type="EMBL" id="SVB33931.1"/>
    </source>
</evidence>
<name>A0A382D8B0_9ZZZZ</name>
<sequence>PQIPALANFIKEKKIGEVKNIKSSFGFDMGKTIPESRLFRADLAGGAILDVGVYPISFSRMIAGAALGKKFINPKSVTGTATMGVTGVDEISHATLEFENGIIAEASTAIREEMKNNAIITGTKGTIELDQPWAPGREGGPYHSTFKVSSKDQTEIIDFKGPEHLFFFEAELSSQTILKEKTEAPYPAMTWEDTLGNLKTLDKWRKIIGYSLPQDS</sequence>